<dbReference type="Pfam" id="PF01833">
    <property type="entry name" value="TIG"/>
    <property type="match status" value="1"/>
</dbReference>
<evidence type="ECO:0000313" key="2">
    <source>
        <dbReference type="EMBL" id="OZG65545.1"/>
    </source>
</evidence>
<dbReference type="OrthoDB" id="3268635at2"/>
<dbReference type="EMBL" id="MWXA01000008">
    <property type="protein sequence ID" value="OZG65545.1"/>
    <property type="molecule type" value="Genomic_DNA"/>
</dbReference>
<dbReference type="Proteomes" id="UP000216451">
    <property type="component" value="Unassembled WGS sequence"/>
</dbReference>
<accession>A0A261G2T8</accession>
<dbReference type="GO" id="GO:0005975">
    <property type="term" value="P:carbohydrate metabolic process"/>
    <property type="evidence" value="ECO:0007669"/>
    <property type="project" value="UniProtKB-ARBA"/>
</dbReference>
<dbReference type="GeneID" id="98296382"/>
<evidence type="ECO:0000259" key="1">
    <source>
        <dbReference type="Pfam" id="PF01833"/>
    </source>
</evidence>
<evidence type="ECO:0000313" key="3">
    <source>
        <dbReference type="Proteomes" id="UP000216451"/>
    </source>
</evidence>
<proteinExistence type="predicted"/>
<dbReference type="InterPro" id="IPR002909">
    <property type="entry name" value="IPT_dom"/>
</dbReference>
<dbReference type="NCBIfam" id="NF047353">
    <property type="entry name" value="tube_lmo2291"/>
    <property type="match status" value="1"/>
</dbReference>
<name>A0A261G2T8_9BIFI</name>
<keyword evidence="3" id="KW-1185">Reference proteome</keyword>
<feature type="domain" description="IPT/TIG" evidence="1">
    <location>
        <begin position="151"/>
        <end position="222"/>
    </location>
</feature>
<protein>
    <recommendedName>
        <fullName evidence="1">IPT/TIG domain-containing protein</fullName>
    </recommendedName>
</protein>
<comment type="caution">
    <text evidence="2">The sequence shown here is derived from an EMBL/GenBank/DDBJ whole genome shotgun (WGS) entry which is preliminary data.</text>
</comment>
<gene>
    <name evidence="2" type="ORF">BAQU_1728</name>
</gene>
<dbReference type="RefSeq" id="WP_094694776.1">
    <property type="nucleotide sequence ID" value="NZ_JBDNSV010000003.1"/>
</dbReference>
<sequence length="231" mass="24361">MTTALARRYRVDVSKDGSNWVQLMGMNDFNPAIDRTTQDSSDYDSDGWGSSEITMNAWSVDIKANRKTTASVFDPGQELCRAASDKFGEDARLYVRWYDKNGGTEAYQGRGIVEFSRSKTGVTDLDEVEIKITGDGARTEITNPLSSTTVPAITATTPSSVKVGALLQLTGSGFTGATAIKFGSTAATVYTVVSDGLIVVTVPNAVDTQSVTVTTPAGTSTGVNVTVTAAS</sequence>
<dbReference type="AlphaFoldDB" id="A0A261G2T8"/>
<dbReference type="SUPFAM" id="SSF81296">
    <property type="entry name" value="E set domains"/>
    <property type="match status" value="1"/>
</dbReference>
<dbReference type="Gene3D" id="2.60.40.10">
    <property type="entry name" value="Immunoglobulins"/>
    <property type="match status" value="1"/>
</dbReference>
<reference evidence="2 3" key="1">
    <citation type="journal article" date="2017" name="BMC Genomics">
        <title>Comparative genomic and phylogenomic analyses of the Bifidobacteriaceae family.</title>
        <authorList>
            <person name="Lugli G.A."/>
            <person name="Milani C."/>
            <person name="Turroni F."/>
            <person name="Duranti S."/>
            <person name="Mancabelli L."/>
            <person name="Mangifesta M."/>
            <person name="Ferrario C."/>
            <person name="Modesto M."/>
            <person name="Mattarelli P."/>
            <person name="Jiri K."/>
            <person name="van Sinderen D."/>
            <person name="Ventura M."/>
        </authorList>
    </citation>
    <scope>NUCLEOTIDE SEQUENCE [LARGE SCALE GENOMIC DNA]</scope>
    <source>
        <strain evidence="2 3">LMG 28769</strain>
    </source>
</reference>
<dbReference type="InterPro" id="IPR013783">
    <property type="entry name" value="Ig-like_fold"/>
</dbReference>
<dbReference type="InterPro" id="IPR014756">
    <property type="entry name" value="Ig_E-set"/>
</dbReference>
<organism evidence="2 3">
    <name type="scientific">Bifidobacterium aquikefiri</name>
    <dbReference type="NCBI Taxonomy" id="1653207"/>
    <lineage>
        <taxon>Bacteria</taxon>
        <taxon>Bacillati</taxon>
        <taxon>Actinomycetota</taxon>
        <taxon>Actinomycetes</taxon>
        <taxon>Bifidobacteriales</taxon>
        <taxon>Bifidobacteriaceae</taxon>
        <taxon>Bifidobacterium</taxon>
    </lineage>
</organism>